<keyword evidence="3" id="KW-1185">Reference proteome</keyword>
<feature type="compositionally biased region" description="Basic and acidic residues" evidence="1">
    <location>
        <begin position="1"/>
        <end position="26"/>
    </location>
</feature>
<proteinExistence type="predicted"/>
<gene>
    <name evidence="2" type="ORF">GCT13_42070</name>
</gene>
<feature type="compositionally biased region" description="Polar residues" evidence="1">
    <location>
        <begin position="28"/>
        <end position="37"/>
    </location>
</feature>
<feature type="compositionally biased region" description="Basic and acidic residues" evidence="1">
    <location>
        <begin position="38"/>
        <end position="47"/>
    </location>
</feature>
<evidence type="ECO:0000313" key="2">
    <source>
        <dbReference type="EMBL" id="MPW23186.1"/>
    </source>
</evidence>
<evidence type="ECO:0000313" key="3">
    <source>
        <dbReference type="Proteomes" id="UP000484381"/>
    </source>
</evidence>
<name>A0A7X1TL27_9BURK</name>
<dbReference type="AlphaFoldDB" id="A0A7X1TL27"/>
<organism evidence="2 3">
    <name type="scientific">Paraburkholderia franconis</name>
    <dbReference type="NCBI Taxonomy" id="2654983"/>
    <lineage>
        <taxon>Bacteria</taxon>
        <taxon>Pseudomonadati</taxon>
        <taxon>Pseudomonadota</taxon>
        <taxon>Betaproteobacteria</taxon>
        <taxon>Burkholderiales</taxon>
        <taxon>Burkholderiaceae</taxon>
        <taxon>Paraburkholderia</taxon>
    </lineage>
</organism>
<comment type="caution">
    <text evidence="2">The sequence shown here is derived from an EMBL/GenBank/DDBJ whole genome shotgun (WGS) entry which is preliminary data.</text>
</comment>
<sequence length="59" mass="6517">MAAKGKMSDKAGRDRQAQQNDEERTVPTDVSGSSDEGTTVREARVWEDDLSQIAHKPDD</sequence>
<feature type="region of interest" description="Disordered" evidence="1">
    <location>
        <begin position="1"/>
        <end position="59"/>
    </location>
</feature>
<accession>A0A7X1TL27</accession>
<dbReference type="RefSeq" id="WP_152767722.1">
    <property type="nucleotide sequence ID" value="NZ_WHNP01000095.1"/>
</dbReference>
<protein>
    <submittedName>
        <fullName evidence="2">Uncharacterized protein</fullName>
    </submittedName>
</protein>
<reference evidence="2 3" key="1">
    <citation type="submission" date="2019-10" db="EMBL/GenBank/DDBJ databases">
        <title>Paraburkholderia sp. isolated from nodules of Mimosa pudica from Brazilian Atlantic Forest soils.</title>
        <authorList>
            <person name="Paulitsch F."/>
            <person name="Hungria M."/>
            <person name="Dall'Agnol R."/>
        </authorList>
    </citation>
    <scope>NUCLEOTIDE SEQUENCE [LARGE SCALE GENOMIC DNA]</scope>
    <source>
        <strain evidence="2 3">CNPSo 3157</strain>
    </source>
</reference>
<dbReference type="EMBL" id="WHNP01000095">
    <property type="protein sequence ID" value="MPW23186.1"/>
    <property type="molecule type" value="Genomic_DNA"/>
</dbReference>
<evidence type="ECO:0000256" key="1">
    <source>
        <dbReference type="SAM" id="MobiDB-lite"/>
    </source>
</evidence>
<dbReference type="Proteomes" id="UP000484381">
    <property type="component" value="Unassembled WGS sequence"/>
</dbReference>